<proteinExistence type="predicted"/>
<evidence type="ECO:0000313" key="2">
    <source>
        <dbReference type="EMBL" id="MPN51589.1"/>
    </source>
</evidence>
<protein>
    <submittedName>
        <fullName evidence="2">Uncharacterized protein</fullName>
    </submittedName>
</protein>
<dbReference type="EMBL" id="VSSQ01116847">
    <property type="protein sequence ID" value="MPN51589.1"/>
    <property type="molecule type" value="Genomic_DNA"/>
</dbReference>
<keyword evidence="1" id="KW-0472">Membrane</keyword>
<gene>
    <name evidence="2" type="ORF">SDC9_199237</name>
</gene>
<name>A0A645IM95_9ZZZZ</name>
<evidence type="ECO:0000256" key="1">
    <source>
        <dbReference type="SAM" id="Phobius"/>
    </source>
</evidence>
<dbReference type="AlphaFoldDB" id="A0A645IM95"/>
<accession>A0A645IM95</accession>
<reference evidence="2" key="1">
    <citation type="submission" date="2019-08" db="EMBL/GenBank/DDBJ databases">
        <authorList>
            <person name="Kucharzyk K."/>
            <person name="Murdoch R.W."/>
            <person name="Higgins S."/>
            <person name="Loffler F."/>
        </authorList>
    </citation>
    <scope>NUCLEOTIDE SEQUENCE</scope>
</reference>
<comment type="caution">
    <text evidence="2">The sequence shown here is derived from an EMBL/GenBank/DDBJ whole genome shotgun (WGS) entry which is preliminary data.</text>
</comment>
<keyword evidence="1" id="KW-0812">Transmembrane</keyword>
<keyword evidence="1" id="KW-1133">Transmembrane helix</keyword>
<organism evidence="2">
    <name type="scientific">bioreactor metagenome</name>
    <dbReference type="NCBI Taxonomy" id="1076179"/>
    <lineage>
        <taxon>unclassified sequences</taxon>
        <taxon>metagenomes</taxon>
        <taxon>ecological metagenomes</taxon>
    </lineage>
</organism>
<feature type="transmembrane region" description="Helical" evidence="1">
    <location>
        <begin position="73"/>
        <end position="91"/>
    </location>
</feature>
<feature type="transmembrane region" description="Helical" evidence="1">
    <location>
        <begin position="21"/>
        <end position="43"/>
    </location>
</feature>
<sequence length="182" mass="20879">MGFLGINHQNNIFFVGKTADFVISFLNIFPFLFFTGSQLFAALNRGIEIQLSETGRLEDHKGNGRISFCKLDILFDFLTGVVKSFLIFLPFNRIIKNTSDMVLEQLFHHLHAGFAGFPTYKLLEQSLPNNSLHEWEIIFHHEVQHSNSQIGKCGIFDGFKHPVRLFQLTCRFVLKSDLSIVE</sequence>